<dbReference type="Gene3D" id="1.20.5.1160">
    <property type="entry name" value="Vasodilator-stimulated phosphoprotein"/>
    <property type="match status" value="1"/>
</dbReference>
<evidence type="ECO:0000256" key="3">
    <source>
        <dbReference type="SAM" id="Coils"/>
    </source>
</evidence>
<sequence length="431" mass="49166">MMTGTLNHLNALERFDHYRSGESIQALMATLCSLLGSPSKLRTSSANVSYNGRPWVEFPAQVLSSSLAHGSNEKEVMQNLNNRLASYLEKVNALEKSNKQLEIQIRKKLSEDVAVKKDYSDYFTLINTLKKQITDSISENTKLLLAIDNSKLAANDFKEKWGMESALRQSVERDMNSLRKTKDEHVVINDSLRADVESLQSELRTVQSDHKQDVAALKDKLERGKVEVAVDAVQGPDLTSVLSEIRAQYEAIIKKNKEEADALFQTQYEAVNLQITKDDEDIRRAQDEVREKRTVLQGLQLELETAGSQVNALKRDLDETELRYKKELERLQGSIRGVEQELSDLLKTIQNNKLEYEALWKIKETLEAEIAEYRRLLDGDEKIITPEPRQPDIRTKKIVKTVTQTLVDGKIVGESSEVEEYEHADKNMKRM</sequence>
<keyword evidence="2 3" id="KW-0175">Coiled coil</keyword>
<dbReference type="PANTHER" id="PTHR23239">
    <property type="entry name" value="INTERMEDIATE FILAMENT"/>
    <property type="match status" value="1"/>
</dbReference>
<feature type="domain" description="IF rod" evidence="4">
    <location>
        <begin position="73"/>
        <end position="384"/>
    </location>
</feature>
<dbReference type="EMBL" id="CAUEEQ010005224">
    <property type="protein sequence ID" value="CAJ0928477.1"/>
    <property type="molecule type" value="Genomic_DNA"/>
</dbReference>
<evidence type="ECO:0000256" key="2">
    <source>
        <dbReference type="ARBA" id="ARBA00023054"/>
    </source>
</evidence>
<feature type="coiled-coil region" evidence="3">
    <location>
        <begin position="282"/>
        <end position="383"/>
    </location>
</feature>
<reference evidence="5" key="1">
    <citation type="submission" date="2023-07" db="EMBL/GenBank/DDBJ databases">
        <authorList>
            <person name="Stuckert A."/>
        </authorList>
    </citation>
    <scope>NUCLEOTIDE SEQUENCE</scope>
</reference>
<keyword evidence="6" id="KW-1185">Reference proteome</keyword>
<name>A0ABN9KYF8_9NEOB</name>
<keyword evidence="1" id="KW-0403">Intermediate filament</keyword>
<organism evidence="5 6">
    <name type="scientific">Ranitomeya imitator</name>
    <name type="common">mimic poison frog</name>
    <dbReference type="NCBI Taxonomy" id="111125"/>
    <lineage>
        <taxon>Eukaryota</taxon>
        <taxon>Metazoa</taxon>
        <taxon>Chordata</taxon>
        <taxon>Craniata</taxon>
        <taxon>Vertebrata</taxon>
        <taxon>Euteleostomi</taxon>
        <taxon>Amphibia</taxon>
        <taxon>Batrachia</taxon>
        <taxon>Anura</taxon>
        <taxon>Neobatrachia</taxon>
        <taxon>Hyloidea</taxon>
        <taxon>Dendrobatidae</taxon>
        <taxon>Dendrobatinae</taxon>
        <taxon>Ranitomeya</taxon>
    </lineage>
</organism>
<protein>
    <recommendedName>
        <fullName evidence="4">IF rod domain-containing protein</fullName>
    </recommendedName>
</protein>
<evidence type="ECO:0000256" key="1">
    <source>
        <dbReference type="ARBA" id="ARBA00022754"/>
    </source>
</evidence>
<dbReference type="PROSITE" id="PS51842">
    <property type="entry name" value="IF_ROD_2"/>
    <property type="match status" value="1"/>
</dbReference>
<evidence type="ECO:0000313" key="5">
    <source>
        <dbReference type="EMBL" id="CAJ0928477.1"/>
    </source>
</evidence>
<proteinExistence type="predicted"/>
<accession>A0ABN9KYF8</accession>
<dbReference type="InterPro" id="IPR002957">
    <property type="entry name" value="Keratin_I"/>
</dbReference>
<dbReference type="PRINTS" id="PR01248">
    <property type="entry name" value="TYPE1KERATIN"/>
</dbReference>
<dbReference type="Pfam" id="PF00038">
    <property type="entry name" value="Filament"/>
    <property type="match status" value="1"/>
</dbReference>
<dbReference type="SUPFAM" id="SSF64593">
    <property type="entry name" value="Intermediate filament protein, coiled coil region"/>
    <property type="match status" value="2"/>
</dbReference>
<dbReference type="Gene3D" id="1.20.5.170">
    <property type="match status" value="1"/>
</dbReference>
<dbReference type="SMART" id="SM01391">
    <property type="entry name" value="Filament"/>
    <property type="match status" value="1"/>
</dbReference>
<evidence type="ECO:0000313" key="6">
    <source>
        <dbReference type="Proteomes" id="UP001176940"/>
    </source>
</evidence>
<gene>
    <name evidence="5" type="ORF">RIMI_LOCUS3470221</name>
</gene>
<evidence type="ECO:0000259" key="4">
    <source>
        <dbReference type="PROSITE" id="PS51842"/>
    </source>
</evidence>
<feature type="coiled-coil region" evidence="3">
    <location>
        <begin position="77"/>
        <end position="111"/>
    </location>
</feature>
<dbReference type="Gene3D" id="1.20.5.500">
    <property type="entry name" value="Single helix bin"/>
    <property type="match status" value="1"/>
</dbReference>
<dbReference type="Proteomes" id="UP001176940">
    <property type="component" value="Unassembled WGS sequence"/>
</dbReference>
<comment type="caution">
    <text evidence="5">The sequence shown here is derived from an EMBL/GenBank/DDBJ whole genome shotgun (WGS) entry which is preliminary data.</text>
</comment>
<dbReference type="PANTHER" id="PTHR23239:SF354">
    <property type="entry name" value="KERATIN, TYPE I CYTOSKELETAL 18"/>
    <property type="match status" value="1"/>
</dbReference>
<dbReference type="InterPro" id="IPR039008">
    <property type="entry name" value="IF_rod_dom"/>
</dbReference>